<dbReference type="CDD" id="cd04301">
    <property type="entry name" value="NAT_SF"/>
    <property type="match status" value="1"/>
</dbReference>
<evidence type="ECO:0000256" key="2">
    <source>
        <dbReference type="ARBA" id="ARBA00023315"/>
    </source>
</evidence>
<gene>
    <name evidence="4" type="ORF">DKG77_10140</name>
</gene>
<evidence type="ECO:0000313" key="4">
    <source>
        <dbReference type="EMBL" id="PWL38609.1"/>
    </source>
</evidence>
<dbReference type="SUPFAM" id="SSF55729">
    <property type="entry name" value="Acyl-CoA N-acyltransferases (Nat)"/>
    <property type="match status" value="1"/>
</dbReference>
<dbReference type="AlphaFoldDB" id="A0A316L0Z0"/>
<reference evidence="4 5" key="1">
    <citation type="submission" date="2018-05" db="EMBL/GenBank/DDBJ databases">
        <title>Complete genome sequence of Flagellimonas aquimarina ECD12 isolated from seaweed Ecklonia cava.</title>
        <authorList>
            <person name="Choi S."/>
            <person name="Seong C."/>
        </authorList>
    </citation>
    <scope>NUCLEOTIDE SEQUENCE [LARGE SCALE GENOMIC DNA]</scope>
    <source>
        <strain evidence="4 5">ECD12</strain>
    </source>
</reference>
<keyword evidence="5" id="KW-1185">Reference proteome</keyword>
<dbReference type="OrthoDB" id="9792929at2"/>
<dbReference type="InterPro" id="IPR050832">
    <property type="entry name" value="Bact_Acetyltransf"/>
</dbReference>
<dbReference type="PROSITE" id="PS51186">
    <property type="entry name" value="GNAT"/>
    <property type="match status" value="1"/>
</dbReference>
<dbReference type="InterPro" id="IPR016181">
    <property type="entry name" value="Acyl_CoA_acyltransferase"/>
</dbReference>
<dbReference type="InterPro" id="IPR000182">
    <property type="entry name" value="GNAT_dom"/>
</dbReference>
<protein>
    <submittedName>
        <fullName evidence="4">GNAT family N-acetyltransferase</fullName>
    </submittedName>
</protein>
<comment type="caution">
    <text evidence="4">The sequence shown here is derived from an EMBL/GenBank/DDBJ whole genome shotgun (WGS) entry which is preliminary data.</text>
</comment>
<proteinExistence type="predicted"/>
<dbReference type="EMBL" id="QGEG01000002">
    <property type="protein sequence ID" value="PWL38609.1"/>
    <property type="molecule type" value="Genomic_DNA"/>
</dbReference>
<keyword evidence="1 4" id="KW-0808">Transferase</keyword>
<dbReference type="GO" id="GO:0016747">
    <property type="term" value="F:acyltransferase activity, transferring groups other than amino-acyl groups"/>
    <property type="evidence" value="ECO:0007669"/>
    <property type="project" value="InterPro"/>
</dbReference>
<dbReference type="Pfam" id="PF00583">
    <property type="entry name" value="Acetyltransf_1"/>
    <property type="match status" value="1"/>
</dbReference>
<dbReference type="Gene3D" id="3.40.630.30">
    <property type="match status" value="1"/>
</dbReference>
<name>A0A316L0Z0_9FLAO</name>
<keyword evidence="2" id="KW-0012">Acyltransferase</keyword>
<evidence type="ECO:0000256" key="1">
    <source>
        <dbReference type="ARBA" id="ARBA00022679"/>
    </source>
</evidence>
<evidence type="ECO:0000259" key="3">
    <source>
        <dbReference type="PROSITE" id="PS51186"/>
    </source>
</evidence>
<evidence type="ECO:0000313" key="5">
    <source>
        <dbReference type="Proteomes" id="UP000245762"/>
    </source>
</evidence>
<sequence>MEIRNVTLSDIELVTPLFNSYRMFYGQPTDIDASRTFLKKRFLNNETVIFLALEKDMAVGFTQLYKTFSSVSLQPFYILNDLFVSQESRKKGIGEALLNHAKSFCQKQGYKGLALETATDNPAKNLYERLGWQKDDDYFHFFWKNTNIN</sequence>
<organism evidence="4 5">
    <name type="scientific">Flagellimonas aquimarina</name>
    <dbReference type="NCBI Taxonomy" id="2201895"/>
    <lineage>
        <taxon>Bacteria</taxon>
        <taxon>Pseudomonadati</taxon>
        <taxon>Bacteroidota</taxon>
        <taxon>Flavobacteriia</taxon>
        <taxon>Flavobacteriales</taxon>
        <taxon>Flavobacteriaceae</taxon>
        <taxon>Flagellimonas</taxon>
    </lineage>
</organism>
<dbReference type="PANTHER" id="PTHR43877:SF2">
    <property type="entry name" value="AMINOALKYLPHOSPHONATE N-ACETYLTRANSFERASE-RELATED"/>
    <property type="match status" value="1"/>
</dbReference>
<feature type="domain" description="N-acetyltransferase" evidence="3">
    <location>
        <begin position="1"/>
        <end position="149"/>
    </location>
</feature>
<dbReference type="RefSeq" id="WP_109662669.1">
    <property type="nucleotide sequence ID" value="NZ_QGEG01000002.1"/>
</dbReference>
<dbReference type="PANTHER" id="PTHR43877">
    <property type="entry name" value="AMINOALKYLPHOSPHONATE N-ACETYLTRANSFERASE-RELATED-RELATED"/>
    <property type="match status" value="1"/>
</dbReference>
<dbReference type="Proteomes" id="UP000245762">
    <property type="component" value="Unassembled WGS sequence"/>
</dbReference>
<accession>A0A316L0Z0</accession>